<sequence>MTAADGAVPGDNEITGTASELITELQLLRARVGRIERELATTRPLVAAVRSLQIWDYTPYGIDPGSDWVAIDRTAAAELLAALAGIDHWKPWTTPIEARPQP</sequence>
<dbReference type="RefSeq" id="WP_244278309.1">
    <property type="nucleotide sequence ID" value="NZ_FNLM01000034.1"/>
</dbReference>
<gene>
    <name evidence="1" type="ORF">SAMN04488548_1343934</name>
</gene>
<accession>A0A1H2KXP1</accession>
<dbReference type="STRING" id="158898.SAMN04488548_1343934"/>
<organism evidence="1 2">
    <name type="scientific">Gordonia westfalica</name>
    <dbReference type="NCBI Taxonomy" id="158898"/>
    <lineage>
        <taxon>Bacteria</taxon>
        <taxon>Bacillati</taxon>
        <taxon>Actinomycetota</taxon>
        <taxon>Actinomycetes</taxon>
        <taxon>Mycobacteriales</taxon>
        <taxon>Gordoniaceae</taxon>
        <taxon>Gordonia</taxon>
    </lineage>
</organism>
<dbReference type="EMBL" id="FNLM01000034">
    <property type="protein sequence ID" value="SDU73292.1"/>
    <property type="molecule type" value="Genomic_DNA"/>
</dbReference>
<proteinExistence type="predicted"/>
<evidence type="ECO:0000313" key="1">
    <source>
        <dbReference type="EMBL" id="SDU73292.1"/>
    </source>
</evidence>
<name>A0A1H2KXP1_9ACTN</name>
<dbReference type="AlphaFoldDB" id="A0A1H2KXP1"/>
<protein>
    <submittedName>
        <fullName evidence="1">Uncharacterized protein</fullName>
    </submittedName>
</protein>
<evidence type="ECO:0000313" key="2">
    <source>
        <dbReference type="Proteomes" id="UP000183180"/>
    </source>
</evidence>
<reference evidence="1 2" key="1">
    <citation type="submission" date="2016-10" db="EMBL/GenBank/DDBJ databases">
        <authorList>
            <person name="de Groot N.N."/>
        </authorList>
    </citation>
    <scope>NUCLEOTIDE SEQUENCE [LARGE SCALE GENOMIC DNA]</scope>
    <source>
        <strain evidence="1 2">DSM 44215</strain>
    </source>
</reference>
<dbReference type="Proteomes" id="UP000183180">
    <property type="component" value="Unassembled WGS sequence"/>
</dbReference>